<organism evidence="2 3">
    <name type="scientific">Mycena sanguinolenta</name>
    <dbReference type="NCBI Taxonomy" id="230812"/>
    <lineage>
        <taxon>Eukaryota</taxon>
        <taxon>Fungi</taxon>
        <taxon>Dikarya</taxon>
        <taxon>Basidiomycota</taxon>
        <taxon>Agaricomycotina</taxon>
        <taxon>Agaricomycetes</taxon>
        <taxon>Agaricomycetidae</taxon>
        <taxon>Agaricales</taxon>
        <taxon>Marasmiineae</taxon>
        <taxon>Mycenaceae</taxon>
        <taxon>Mycena</taxon>
    </lineage>
</organism>
<proteinExistence type="predicted"/>
<evidence type="ECO:0000313" key="2">
    <source>
        <dbReference type="EMBL" id="KAF7353161.1"/>
    </source>
</evidence>
<sequence length="395" mass="44423">MDAQADSDEEFVVVSTSDDTETPSYPGAVLPQASRLKSNAKLFVKSIRFLPSLLGGRTQTLGTSEAHTRKYSETKRGRNAAEQLVNNYYNSYHITGGFGGSGGEGFDKGGDGGTGQGPTVYFGQPQARESSEFRTIRLGDVKLVKEVVVGGQRQGLALTQPIIKTTEFKEAANYLSHIFRNLLTDYINCAVWIRSLTGELCLDLILGGPETIIEFTSWEEVLPRLVNISLDAPDSEDIIISSLSEEQYHKLCCEPPIARFQWFQVSTKHPVGLGVFRSTSQHGMWVRIAKFLVIAEEELCWNWNQDGAGELLPNLWIRLHLSLSSYEFRRAWLGQANRIFAQLEEELDVEDYVCVYEVQFILRIVDPRHIPEGYLFICPPENFRTDNEAHATLYQ</sequence>
<reference evidence="2" key="1">
    <citation type="submission" date="2020-05" db="EMBL/GenBank/DDBJ databases">
        <title>Mycena genomes resolve the evolution of fungal bioluminescence.</title>
        <authorList>
            <person name="Tsai I.J."/>
        </authorList>
    </citation>
    <scope>NUCLEOTIDE SEQUENCE</scope>
    <source>
        <strain evidence="2">160909Yilan</strain>
    </source>
</reference>
<gene>
    <name evidence="2" type="ORF">MSAN_01503600</name>
</gene>
<keyword evidence="3" id="KW-1185">Reference proteome</keyword>
<name>A0A8H6Y6N4_9AGAR</name>
<protein>
    <submittedName>
        <fullName evidence="2">Uncharacterized protein</fullName>
    </submittedName>
</protein>
<feature type="compositionally biased region" description="Acidic residues" evidence="1">
    <location>
        <begin position="1"/>
        <end position="11"/>
    </location>
</feature>
<accession>A0A8H6Y6N4</accession>
<feature type="region of interest" description="Disordered" evidence="1">
    <location>
        <begin position="1"/>
        <end position="26"/>
    </location>
</feature>
<evidence type="ECO:0000313" key="3">
    <source>
        <dbReference type="Proteomes" id="UP000623467"/>
    </source>
</evidence>
<comment type="caution">
    <text evidence="2">The sequence shown here is derived from an EMBL/GenBank/DDBJ whole genome shotgun (WGS) entry which is preliminary data.</text>
</comment>
<dbReference type="AlphaFoldDB" id="A0A8H6Y6N4"/>
<feature type="region of interest" description="Disordered" evidence="1">
    <location>
        <begin position="103"/>
        <end position="124"/>
    </location>
</feature>
<evidence type="ECO:0000256" key="1">
    <source>
        <dbReference type="SAM" id="MobiDB-lite"/>
    </source>
</evidence>
<dbReference type="Proteomes" id="UP000623467">
    <property type="component" value="Unassembled WGS sequence"/>
</dbReference>
<dbReference type="EMBL" id="JACAZH010000012">
    <property type="protein sequence ID" value="KAF7353161.1"/>
    <property type="molecule type" value="Genomic_DNA"/>
</dbReference>